<dbReference type="RefSeq" id="WP_245091119.1">
    <property type="nucleotide sequence ID" value="NZ_CP095053.1"/>
</dbReference>
<evidence type="ECO:0000256" key="1">
    <source>
        <dbReference type="ARBA" id="ARBA00001933"/>
    </source>
</evidence>
<comment type="catalytic activity">
    <reaction evidence="8">
        <text>O-acetyl-L-serine + hydrogen sulfide = L-cysteine + acetate</text>
        <dbReference type="Rhea" id="RHEA:14829"/>
        <dbReference type="ChEBI" id="CHEBI:29919"/>
        <dbReference type="ChEBI" id="CHEBI:30089"/>
        <dbReference type="ChEBI" id="CHEBI:35235"/>
        <dbReference type="ChEBI" id="CHEBI:58340"/>
        <dbReference type="EC" id="2.5.1.47"/>
    </reaction>
</comment>
<dbReference type="AlphaFoldDB" id="A0A8T9SVU3"/>
<feature type="domain" description="Tryptophan synthase beta chain-like PALP" evidence="9">
    <location>
        <begin position="26"/>
        <end position="315"/>
    </location>
</feature>
<evidence type="ECO:0000256" key="8">
    <source>
        <dbReference type="ARBA" id="ARBA00047931"/>
    </source>
</evidence>
<evidence type="ECO:0000256" key="5">
    <source>
        <dbReference type="ARBA" id="ARBA00022679"/>
    </source>
</evidence>
<evidence type="ECO:0000259" key="9">
    <source>
        <dbReference type="Pfam" id="PF00291"/>
    </source>
</evidence>
<name>A0A8T9SVU3_9BACT</name>
<keyword evidence="7" id="KW-0198">Cysteine biosynthesis</keyword>
<dbReference type="PANTHER" id="PTHR10314">
    <property type="entry name" value="CYSTATHIONINE BETA-SYNTHASE"/>
    <property type="match status" value="1"/>
</dbReference>
<dbReference type="InterPro" id="IPR050214">
    <property type="entry name" value="Cys_Synth/Cystath_Beta-Synth"/>
</dbReference>
<reference evidence="10 11" key="1">
    <citation type="submission" date="2022-04" db="EMBL/GenBank/DDBJ databases">
        <title>Hymenobacter sp. isolated from the air.</title>
        <authorList>
            <person name="Won M."/>
            <person name="Lee C.-M."/>
            <person name="Woen H.-Y."/>
            <person name="Kwon S.-W."/>
        </authorList>
    </citation>
    <scope>NUCLEOTIDE SEQUENCE [LARGE SCALE GENOMIC DNA]</scope>
    <source>
        <strain evidence="11">5413 J-13</strain>
    </source>
</reference>
<dbReference type="EMBL" id="CP095053">
    <property type="protein sequence ID" value="UOR03906.1"/>
    <property type="molecule type" value="Genomic_DNA"/>
</dbReference>
<evidence type="ECO:0000256" key="2">
    <source>
        <dbReference type="ARBA" id="ARBA00007103"/>
    </source>
</evidence>
<dbReference type="KEGG" id="haei:MUN82_13220"/>
<keyword evidence="6" id="KW-0663">Pyridoxal phosphate</keyword>
<comment type="similarity">
    <text evidence="2">Belongs to the cysteine synthase/cystathionine beta-synthase family.</text>
</comment>
<evidence type="ECO:0000256" key="6">
    <source>
        <dbReference type="ARBA" id="ARBA00022898"/>
    </source>
</evidence>
<dbReference type="EC" id="2.5.1.47" evidence="3"/>
<dbReference type="InterPro" id="IPR001926">
    <property type="entry name" value="TrpB-like_PALP"/>
</dbReference>
<evidence type="ECO:0000256" key="7">
    <source>
        <dbReference type="ARBA" id="ARBA00023192"/>
    </source>
</evidence>
<protein>
    <recommendedName>
        <fullName evidence="3">cysteine synthase</fullName>
        <ecNumber evidence="3">2.5.1.47</ecNumber>
    </recommendedName>
</protein>
<dbReference type="InterPro" id="IPR036052">
    <property type="entry name" value="TrpB-like_PALP_sf"/>
</dbReference>
<dbReference type="SUPFAM" id="SSF53686">
    <property type="entry name" value="Tryptophan synthase beta subunit-like PLP-dependent enzymes"/>
    <property type="match status" value="1"/>
</dbReference>
<gene>
    <name evidence="10" type="ORF">MUN82_13220</name>
</gene>
<dbReference type="GO" id="GO:0004124">
    <property type="term" value="F:cysteine synthase activity"/>
    <property type="evidence" value="ECO:0007669"/>
    <property type="project" value="UniProtKB-EC"/>
</dbReference>
<sequence length="359" mass="38903">MISPSPAEPACLLSDELREKFAHLWHLVGNTPMLALHYRYRGQTGQIFVKCEHYNLTGSLKDRMALYILQQAYIQGKIRPGDTIVEATSGNTGIAFAAIGKALGHPVRILMPNWLSRERVDIIRSLGAEVTLVSKEQGGFLGSIRLAEEMAAADHTVFLTRQFENQYNCEAHARTTGPEIAAQLASIGRQPTAFVAGVGTGGTVMGVGHYLRRQFPAVRIHPLEPAESPTLTTGYKVGAHRIQGISDEFIPAIVRLDQLDAVVQASDGDAILLAQKLAQQLGLAVGISSGANVSGAIRLAAELGPDATVVTLLCDSNKKYLSTDLLREEPVRASYLAPEVEFVNYRPISRLTAPYVHAE</sequence>
<dbReference type="CDD" id="cd01561">
    <property type="entry name" value="CBS_like"/>
    <property type="match status" value="1"/>
</dbReference>
<keyword evidence="11" id="KW-1185">Reference proteome</keyword>
<keyword evidence="5" id="KW-0808">Transferase</keyword>
<evidence type="ECO:0000256" key="4">
    <source>
        <dbReference type="ARBA" id="ARBA00022605"/>
    </source>
</evidence>
<dbReference type="FunFam" id="3.40.50.1100:FF:000006">
    <property type="entry name" value="Cysteine synthase"/>
    <property type="match status" value="1"/>
</dbReference>
<proteinExistence type="inferred from homology"/>
<comment type="cofactor">
    <cofactor evidence="1">
        <name>pyridoxal 5'-phosphate</name>
        <dbReference type="ChEBI" id="CHEBI:597326"/>
    </cofactor>
</comment>
<keyword evidence="4" id="KW-0028">Amino-acid biosynthesis</keyword>
<evidence type="ECO:0000313" key="10">
    <source>
        <dbReference type="EMBL" id="UOR03906.1"/>
    </source>
</evidence>
<accession>A0A8T9SVU3</accession>
<dbReference type="Proteomes" id="UP000829925">
    <property type="component" value="Chromosome"/>
</dbReference>
<evidence type="ECO:0000313" key="11">
    <source>
        <dbReference type="Proteomes" id="UP000829925"/>
    </source>
</evidence>
<evidence type="ECO:0000256" key="3">
    <source>
        <dbReference type="ARBA" id="ARBA00012681"/>
    </source>
</evidence>
<dbReference type="Pfam" id="PF00291">
    <property type="entry name" value="PALP"/>
    <property type="match status" value="1"/>
</dbReference>
<organism evidence="10 11">
    <name type="scientific">Hymenobacter aerilatus</name>
    <dbReference type="NCBI Taxonomy" id="2932251"/>
    <lineage>
        <taxon>Bacteria</taxon>
        <taxon>Pseudomonadati</taxon>
        <taxon>Bacteroidota</taxon>
        <taxon>Cytophagia</taxon>
        <taxon>Cytophagales</taxon>
        <taxon>Hymenobacteraceae</taxon>
        <taxon>Hymenobacter</taxon>
    </lineage>
</organism>
<dbReference type="Gene3D" id="3.40.50.1100">
    <property type="match status" value="2"/>
</dbReference>